<evidence type="ECO:0000313" key="1">
    <source>
        <dbReference type="EMBL" id="KKL67837.1"/>
    </source>
</evidence>
<comment type="caution">
    <text evidence="1">The sequence shown here is derived from an EMBL/GenBank/DDBJ whole genome shotgun (WGS) entry which is preliminary data.</text>
</comment>
<dbReference type="AlphaFoldDB" id="A0A0F9GXL5"/>
<gene>
    <name evidence="1" type="ORF">LCGC14_2131000</name>
</gene>
<proteinExistence type="predicted"/>
<dbReference type="EMBL" id="LAZR01026732">
    <property type="protein sequence ID" value="KKL67837.1"/>
    <property type="molecule type" value="Genomic_DNA"/>
</dbReference>
<reference evidence="1" key="1">
    <citation type="journal article" date="2015" name="Nature">
        <title>Complex archaea that bridge the gap between prokaryotes and eukaryotes.</title>
        <authorList>
            <person name="Spang A."/>
            <person name="Saw J.H."/>
            <person name="Jorgensen S.L."/>
            <person name="Zaremba-Niedzwiedzka K."/>
            <person name="Martijn J."/>
            <person name="Lind A.E."/>
            <person name="van Eijk R."/>
            <person name="Schleper C."/>
            <person name="Guy L."/>
            <person name="Ettema T.J."/>
        </authorList>
    </citation>
    <scope>NUCLEOTIDE SEQUENCE</scope>
</reference>
<accession>A0A0F9GXL5</accession>
<sequence>MSWGDYCSYEAQDPTRFSHRDSRAAEQKEKKLVEIFHHAKRFEGVHRYGCENHMIPLTQAKAALCKQLGLQEDATTIKGWWGKSRGEVLLEPREGQGAVEFGLDKLQEMSISEDVITFVKFWK</sequence>
<protein>
    <submittedName>
        <fullName evidence="1">Uncharacterized protein</fullName>
    </submittedName>
</protein>
<organism evidence="1">
    <name type="scientific">marine sediment metagenome</name>
    <dbReference type="NCBI Taxonomy" id="412755"/>
    <lineage>
        <taxon>unclassified sequences</taxon>
        <taxon>metagenomes</taxon>
        <taxon>ecological metagenomes</taxon>
    </lineage>
</organism>
<name>A0A0F9GXL5_9ZZZZ</name>